<dbReference type="InParanoid" id="T1F3R7"/>
<protein>
    <submittedName>
        <fullName evidence="2 3">Uncharacterized protein</fullName>
    </submittedName>
</protein>
<proteinExistence type="predicted"/>
<sequence length="448" mass="50617">MIETNYFFNWIKQKFTSKTNKRFAGATLDTEQFSYEVFRNGKQHKNDSKKVTKLSSPRFSNDNSRPQHFGKNLKLELDKKLNGLDWSKPDATDDASCEPSLEVSNSEKHNTLTRFRNKLRSSFAGISSFRRCSIEPKKGRFSDVGILPETMVFPKSIEAVGKESHPSRLFSLTSSSSSTTSPHLSALALPSLTSSSSSSISTIASSDSYFPDKQETCLTNCDRVNKASNMTSLIGVKINAPEDNNLSLNRAHKGVYDNLPEFQMRMIPITSGGLKHKPAPSKNIFPPSTDSISEYVYCNTDGSFTEERSVETKNLQTSFLDFNQKHQPYFSVPPKQNLEIDKNNSANEIEDNYCLQFDTDLPFLPPKTYKRSASDNQLKNVYHHHSHTPEKSRPYSYSIHSHSDRTVRNFSNLSRSVALKCELFCQKVDEMANVGYIPMKVRSFHGST</sequence>
<organism evidence="3 4">
    <name type="scientific">Helobdella robusta</name>
    <name type="common">Californian leech</name>
    <dbReference type="NCBI Taxonomy" id="6412"/>
    <lineage>
        <taxon>Eukaryota</taxon>
        <taxon>Metazoa</taxon>
        <taxon>Spiralia</taxon>
        <taxon>Lophotrochozoa</taxon>
        <taxon>Annelida</taxon>
        <taxon>Clitellata</taxon>
        <taxon>Hirudinea</taxon>
        <taxon>Rhynchobdellida</taxon>
        <taxon>Glossiphoniidae</taxon>
        <taxon>Helobdella</taxon>
    </lineage>
</organism>
<reference evidence="3" key="3">
    <citation type="submission" date="2015-06" db="UniProtKB">
        <authorList>
            <consortium name="EnsemblMetazoa"/>
        </authorList>
    </citation>
    <scope>IDENTIFICATION</scope>
</reference>
<evidence type="ECO:0000256" key="1">
    <source>
        <dbReference type="SAM" id="MobiDB-lite"/>
    </source>
</evidence>
<gene>
    <name evidence="3" type="primary">20203466</name>
    <name evidence="2" type="ORF">HELRODRAFT_171055</name>
</gene>
<dbReference type="AlphaFoldDB" id="T1F3R7"/>
<reference evidence="4" key="1">
    <citation type="submission" date="2012-12" db="EMBL/GenBank/DDBJ databases">
        <authorList>
            <person name="Hellsten U."/>
            <person name="Grimwood J."/>
            <person name="Chapman J.A."/>
            <person name="Shapiro H."/>
            <person name="Aerts A."/>
            <person name="Otillar R.P."/>
            <person name="Terry A.Y."/>
            <person name="Boore J.L."/>
            <person name="Simakov O."/>
            <person name="Marletaz F."/>
            <person name="Cho S.-J."/>
            <person name="Edsinger-Gonzales E."/>
            <person name="Havlak P."/>
            <person name="Kuo D.-H."/>
            <person name="Larsson T."/>
            <person name="Lv J."/>
            <person name="Arendt D."/>
            <person name="Savage R."/>
            <person name="Osoegawa K."/>
            <person name="de Jong P."/>
            <person name="Lindberg D.R."/>
            <person name="Seaver E.C."/>
            <person name="Weisblat D.A."/>
            <person name="Putnam N.H."/>
            <person name="Grigoriev I.V."/>
            <person name="Rokhsar D.S."/>
        </authorList>
    </citation>
    <scope>NUCLEOTIDE SEQUENCE</scope>
</reference>
<dbReference type="EMBL" id="AMQM01003758">
    <property type="status" value="NOT_ANNOTATED_CDS"/>
    <property type="molecule type" value="Genomic_DNA"/>
</dbReference>
<dbReference type="HOGENOM" id="CLU_611498_0_0_1"/>
<accession>T1F3R7</accession>
<keyword evidence="4" id="KW-1185">Reference proteome</keyword>
<reference evidence="2 4" key="2">
    <citation type="journal article" date="2013" name="Nature">
        <title>Insights into bilaterian evolution from three spiralian genomes.</title>
        <authorList>
            <person name="Simakov O."/>
            <person name="Marletaz F."/>
            <person name="Cho S.J."/>
            <person name="Edsinger-Gonzales E."/>
            <person name="Havlak P."/>
            <person name="Hellsten U."/>
            <person name="Kuo D.H."/>
            <person name="Larsson T."/>
            <person name="Lv J."/>
            <person name="Arendt D."/>
            <person name="Savage R."/>
            <person name="Osoegawa K."/>
            <person name="de Jong P."/>
            <person name="Grimwood J."/>
            <person name="Chapman J.A."/>
            <person name="Shapiro H."/>
            <person name="Aerts A."/>
            <person name="Otillar R.P."/>
            <person name="Terry A.Y."/>
            <person name="Boore J.L."/>
            <person name="Grigoriev I.V."/>
            <person name="Lindberg D.R."/>
            <person name="Seaver E.C."/>
            <person name="Weisblat D.A."/>
            <person name="Putnam N.H."/>
            <person name="Rokhsar D.S."/>
        </authorList>
    </citation>
    <scope>NUCLEOTIDE SEQUENCE</scope>
</reference>
<dbReference type="Proteomes" id="UP000015101">
    <property type="component" value="Unassembled WGS sequence"/>
</dbReference>
<evidence type="ECO:0000313" key="4">
    <source>
        <dbReference type="Proteomes" id="UP000015101"/>
    </source>
</evidence>
<dbReference type="KEGG" id="hro:HELRODRAFT_171055"/>
<dbReference type="RefSeq" id="XP_009015113.1">
    <property type="nucleotide sequence ID" value="XM_009016865.1"/>
</dbReference>
<dbReference type="EnsemblMetazoa" id="HelroT171055">
    <property type="protein sequence ID" value="HelroP171055"/>
    <property type="gene ID" value="HelroG171055"/>
</dbReference>
<feature type="compositionally biased region" description="Polar residues" evidence="1">
    <location>
        <begin position="53"/>
        <end position="66"/>
    </location>
</feature>
<dbReference type="CTD" id="20203466"/>
<name>T1F3R7_HELRO</name>
<feature type="region of interest" description="Disordered" evidence="1">
    <location>
        <begin position="44"/>
        <end position="67"/>
    </location>
</feature>
<dbReference type="GeneID" id="20203466"/>
<evidence type="ECO:0000313" key="3">
    <source>
        <dbReference type="EnsemblMetazoa" id="HelroP171055"/>
    </source>
</evidence>
<evidence type="ECO:0000313" key="2">
    <source>
        <dbReference type="EMBL" id="ESO07017.1"/>
    </source>
</evidence>
<dbReference type="EMBL" id="KB096275">
    <property type="protein sequence ID" value="ESO07017.1"/>
    <property type="molecule type" value="Genomic_DNA"/>
</dbReference>